<feature type="region of interest" description="Disordered" evidence="1">
    <location>
        <begin position="20"/>
        <end position="61"/>
    </location>
</feature>
<proteinExistence type="predicted"/>
<feature type="compositionally biased region" description="Polar residues" evidence="1">
    <location>
        <begin position="20"/>
        <end position="32"/>
    </location>
</feature>
<gene>
    <name evidence="2" type="ORF">GCM10014715_10870</name>
</gene>
<evidence type="ECO:0000313" key="3">
    <source>
        <dbReference type="Proteomes" id="UP000641386"/>
    </source>
</evidence>
<name>A0A919DNE1_9ACTN</name>
<dbReference type="Proteomes" id="UP000641386">
    <property type="component" value="Unassembled WGS sequence"/>
</dbReference>
<reference evidence="2" key="1">
    <citation type="journal article" date="2014" name="Int. J. Syst. Evol. Microbiol.">
        <title>Complete genome sequence of Corynebacterium casei LMG S-19264T (=DSM 44701T), isolated from a smear-ripened cheese.</title>
        <authorList>
            <consortium name="US DOE Joint Genome Institute (JGI-PGF)"/>
            <person name="Walter F."/>
            <person name="Albersmeier A."/>
            <person name="Kalinowski J."/>
            <person name="Ruckert C."/>
        </authorList>
    </citation>
    <scope>NUCLEOTIDE SEQUENCE</scope>
    <source>
        <strain evidence="2">JCM 3302</strain>
    </source>
</reference>
<dbReference type="EMBL" id="BNBC01000003">
    <property type="protein sequence ID" value="GHE59407.1"/>
    <property type="molecule type" value="Genomic_DNA"/>
</dbReference>
<organism evidence="2 3">
    <name type="scientific">Streptomyces spiralis</name>
    <dbReference type="NCBI Taxonomy" id="66376"/>
    <lineage>
        <taxon>Bacteria</taxon>
        <taxon>Bacillati</taxon>
        <taxon>Actinomycetota</taxon>
        <taxon>Actinomycetes</taxon>
        <taxon>Kitasatosporales</taxon>
        <taxon>Streptomycetaceae</taxon>
        <taxon>Streptomyces</taxon>
    </lineage>
</organism>
<evidence type="ECO:0000256" key="1">
    <source>
        <dbReference type="SAM" id="MobiDB-lite"/>
    </source>
</evidence>
<reference evidence="2" key="2">
    <citation type="submission" date="2020-09" db="EMBL/GenBank/DDBJ databases">
        <authorList>
            <person name="Sun Q."/>
            <person name="Ohkuma M."/>
        </authorList>
    </citation>
    <scope>NUCLEOTIDE SEQUENCE</scope>
    <source>
        <strain evidence="2">JCM 3302</strain>
    </source>
</reference>
<protein>
    <submittedName>
        <fullName evidence="2">Uncharacterized protein</fullName>
    </submittedName>
</protein>
<evidence type="ECO:0000313" key="2">
    <source>
        <dbReference type="EMBL" id="GHE59407.1"/>
    </source>
</evidence>
<sequence>MGWIVDPDLCQADMPVEVTGTASEGSAFTSGEDSGRGVPNPGIRPLSVRLPDQVRTGPART</sequence>
<comment type="caution">
    <text evidence="2">The sequence shown here is derived from an EMBL/GenBank/DDBJ whole genome shotgun (WGS) entry which is preliminary data.</text>
</comment>
<accession>A0A919DNE1</accession>
<dbReference type="AlphaFoldDB" id="A0A919DNE1"/>
<keyword evidence="3" id="KW-1185">Reference proteome</keyword>